<evidence type="ECO:0000313" key="5">
    <source>
        <dbReference type="EMBL" id="ANE49456.1"/>
    </source>
</evidence>
<dbReference type="KEGG" id="fla:SY85_02015"/>
<keyword evidence="2 4" id="KW-1133">Transmembrane helix</keyword>
<evidence type="ECO:0000256" key="1">
    <source>
        <dbReference type="ARBA" id="ARBA00022692"/>
    </source>
</evidence>
<dbReference type="Pfam" id="PF20664">
    <property type="entry name" value="DUF6814"/>
    <property type="match status" value="1"/>
</dbReference>
<feature type="transmembrane region" description="Helical" evidence="4">
    <location>
        <begin position="45"/>
        <end position="67"/>
    </location>
</feature>
<dbReference type="Proteomes" id="UP000077177">
    <property type="component" value="Chromosome"/>
</dbReference>
<feature type="transmembrane region" description="Helical" evidence="4">
    <location>
        <begin position="7"/>
        <end position="25"/>
    </location>
</feature>
<keyword evidence="6" id="KW-1185">Reference proteome</keyword>
<organism evidence="5 6">
    <name type="scientific">Flavisolibacter tropicus</name>
    <dbReference type="NCBI Taxonomy" id="1492898"/>
    <lineage>
        <taxon>Bacteria</taxon>
        <taxon>Pseudomonadati</taxon>
        <taxon>Bacteroidota</taxon>
        <taxon>Chitinophagia</taxon>
        <taxon>Chitinophagales</taxon>
        <taxon>Chitinophagaceae</taxon>
        <taxon>Flavisolibacter</taxon>
    </lineage>
</organism>
<dbReference type="InterPro" id="IPR049211">
    <property type="entry name" value="DUF6814"/>
</dbReference>
<dbReference type="EMBL" id="CP011390">
    <property type="protein sequence ID" value="ANE49456.1"/>
    <property type="molecule type" value="Genomic_DNA"/>
</dbReference>
<dbReference type="GO" id="GO:0016020">
    <property type="term" value="C:membrane"/>
    <property type="evidence" value="ECO:0007669"/>
    <property type="project" value="InterPro"/>
</dbReference>
<evidence type="ECO:0000256" key="4">
    <source>
        <dbReference type="SAM" id="Phobius"/>
    </source>
</evidence>
<proteinExistence type="predicted"/>
<keyword evidence="3 4" id="KW-0472">Membrane</keyword>
<accession>A0A172TR39</accession>
<dbReference type="SUPFAM" id="SSF118215">
    <property type="entry name" value="Proton glutamate symport protein"/>
    <property type="match status" value="1"/>
</dbReference>
<reference evidence="6" key="1">
    <citation type="submission" date="2015-01" db="EMBL/GenBank/DDBJ databases">
        <title>Flavisolibacter sp./LCS9/ whole genome sequencing.</title>
        <authorList>
            <person name="Kim M.K."/>
            <person name="Srinivasan S."/>
            <person name="Lee J.-J."/>
        </authorList>
    </citation>
    <scope>NUCLEOTIDE SEQUENCE [LARGE SCALE GENOMIC DNA]</scope>
    <source>
        <strain evidence="6">LCS9</strain>
    </source>
</reference>
<name>A0A172TR39_9BACT</name>
<protein>
    <submittedName>
        <fullName evidence="5">Uncharacterized protein</fullName>
    </submittedName>
</protein>
<reference evidence="5 6" key="2">
    <citation type="journal article" date="2016" name="Int. J. Syst. Evol. Microbiol.">
        <title>Flavisolibacter tropicus sp. nov., isolated from tropical soil.</title>
        <authorList>
            <person name="Lee J.J."/>
            <person name="Kang M.S."/>
            <person name="Kim G.S."/>
            <person name="Lee C.S."/>
            <person name="Lim S."/>
            <person name="Lee J."/>
            <person name="Roh S.H."/>
            <person name="Kang H."/>
            <person name="Ha J.M."/>
            <person name="Bae S."/>
            <person name="Jung H.Y."/>
            <person name="Kim M.K."/>
        </authorList>
    </citation>
    <scope>NUCLEOTIDE SEQUENCE [LARGE SCALE GENOMIC DNA]</scope>
    <source>
        <strain evidence="5 6">LCS9</strain>
    </source>
</reference>
<dbReference type="AlphaFoldDB" id="A0A172TR39"/>
<dbReference type="GO" id="GO:0015293">
    <property type="term" value="F:symporter activity"/>
    <property type="evidence" value="ECO:0007669"/>
    <property type="project" value="InterPro"/>
</dbReference>
<dbReference type="RefSeq" id="WP_066401549.1">
    <property type="nucleotide sequence ID" value="NZ_CP011390.1"/>
</dbReference>
<evidence type="ECO:0000256" key="3">
    <source>
        <dbReference type="ARBA" id="ARBA00023136"/>
    </source>
</evidence>
<keyword evidence="1 4" id="KW-0812">Transmembrane</keyword>
<gene>
    <name evidence="5" type="ORF">SY85_02015</name>
</gene>
<evidence type="ECO:0000313" key="6">
    <source>
        <dbReference type="Proteomes" id="UP000077177"/>
    </source>
</evidence>
<sequence length="81" mass="9110">MNQLKQFLGIIWMLIGPLLFVLLIWSAVTNINAKGVGDISNPVPWIIIISVFAPIAVGLCIFGWYSWRGEYNSETNNNNRS</sequence>
<dbReference type="InterPro" id="IPR036458">
    <property type="entry name" value="Na:dicarbo_symporter_sf"/>
</dbReference>
<evidence type="ECO:0000256" key="2">
    <source>
        <dbReference type="ARBA" id="ARBA00022989"/>
    </source>
</evidence>